<dbReference type="EMBL" id="KQ085912">
    <property type="protein sequence ID" value="KLO16756.1"/>
    <property type="molecule type" value="Genomic_DNA"/>
</dbReference>
<name>A0A0H2SI36_9AGAM</name>
<dbReference type="InterPro" id="IPR008030">
    <property type="entry name" value="NmrA-like"/>
</dbReference>
<dbReference type="STRING" id="27342.A0A0H2SI36"/>
<evidence type="ECO:0000259" key="4">
    <source>
        <dbReference type="Pfam" id="PF05368"/>
    </source>
</evidence>
<dbReference type="Gene3D" id="3.90.25.10">
    <property type="entry name" value="UDP-galactose 4-epimerase, domain 1"/>
    <property type="match status" value="1"/>
</dbReference>
<gene>
    <name evidence="5" type="ORF">SCHPADRAFT_901251</name>
</gene>
<keyword evidence="2" id="KW-0521">NADP</keyword>
<dbReference type="SUPFAM" id="SSF51735">
    <property type="entry name" value="NAD(P)-binding Rossmann-fold domains"/>
    <property type="match status" value="1"/>
</dbReference>
<evidence type="ECO:0000313" key="5">
    <source>
        <dbReference type="EMBL" id="KLO16756.1"/>
    </source>
</evidence>
<dbReference type="GO" id="GO:0016491">
    <property type="term" value="F:oxidoreductase activity"/>
    <property type="evidence" value="ECO:0007669"/>
    <property type="project" value="UniProtKB-KW"/>
</dbReference>
<protein>
    <submittedName>
        <fullName evidence="5">NAD(P)-binding protein</fullName>
    </submittedName>
</protein>
<feature type="domain" description="NmrA-like" evidence="4">
    <location>
        <begin position="13"/>
        <end position="284"/>
    </location>
</feature>
<evidence type="ECO:0000256" key="1">
    <source>
        <dbReference type="ARBA" id="ARBA00006328"/>
    </source>
</evidence>
<evidence type="ECO:0000313" key="6">
    <source>
        <dbReference type="Proteomes" id="UP000053477"/>
    </source>
</evidence>
<keyword evidence="3" id="KW-0560">Oxidoreductase</keyword>
<reference evidence="5 6" key="1">
    <citation type="submission" date="2015-04" db="EMBL/GenBank/DDBJ databases">
        <title>Complete genome sequence of Schizopora paradoxa KUC8140, a cosmopolitan wood degrader in East Asia.</title>
        <authorList>
            <consortium name="DOE Joint Genome Institute"/>
            <person name="Min B."/>
            <person name="Park H."/>
            <person name="Jang Y."/>
            <person name="Kim J.-J."/>
            <person name="Kim K.H."/>
            <person name="Pangilinan J."/>
            <person name="Lipzen A."/>
            <person name="Riley R."/>
            <person name="Grigoriev I.V."/>
            <person name="Spatafora J.W."/>
            <person name="Choi I.-G."/>
        </authorList>
    </citation>
    <scope>NUCLEOTIDE SEQUENCE [LARGE SCALE GENOMIC DNA]</scope>
    <source>
        <strain evidence="5 6">KUC8140</strain>
    </source>
</reference>
<keyword evidence="6" id="KW-1185">Reference proteome</keyword>
<dbReference type="OrthoDB" id="2868448at2759"/>
<dbReference type="Gene3D" id="3.40.50.720">
    <property type="entry name" value="NAD(P)-binding Rossmann-like Domain"/>
    <property type="match status" value="1"/>
</dbReference>
<proteinExistence type="inferred from homology"/>
<dbReference type="Pfam" id="PF05368">
    <property type="entry name" value="NmrA"/>
    <property type="match status" value="1"/>
</dbReference>
<accession>A0A0H2SI36</accession>
<sequence length="317" mass="33620">MTISKDSSAPIFVVVGSTGGQGGSVVRAIQESSKPYRVRAITRDAAKPKAKELASLGCEVVEADISTPDGAKKAFEGADFAFAMTLTDFEVANPLDKEFADAKSQIDAAKAACAKTLIWSGATHIKDGSGGKNSIATFENKAAVTAYARSLGGLKIIDVQPGNFLSNYFTHMRPRKLEDGSFVMGMALDANTKIPLIDLEADYGKYVVAALEDGSLETVHAAPEYITPVQVAAGFAKATGKKVFFAPVPDEQLKAILTQTRGEILAVNMVAMFRAFREAGYYCGADLAPSNKMLSKPARKFDEMLAANPTGVAELFA</sequence>
<dbReference type="AlphaFoldDB" id="A0A0H2SI36"/>
<dbReference type="GO" id="GO:0005634">
    <property type="term" value="C:nucleus"/>
    <property type="evidence" value="ECO:0007669"/>
    <property type="project" value="TreeGrafter"/>
</dbReference>
<evidence type="ECO:0000256" key="2">
    <source>
        <dbReference type="ARBA" id="ARBA00022857"/>
    </source>
</evidence>
<dbReference type="InParanoid" id="A0A0H2SI36"/>
<organism evidence="5 6">
    <name type="scientific">Schizopora paradoxa</name>
    <dbReference type="NCBI Taxonomy" id="27342"/>
    <lineage>
        <taxon>Eukaryota</taxon>
        <taxon>Fungi</taxon>
        <taxon>Dikarya</taxon>
        <taxon>Basidiomycota</taxon>
        <taxon>Agaricomycotina</taxon>
        <taxon>Agaricomycetes</taxon>
        <taxon>Hymenochaetales</taxon>
        <taxon>Schizoporaceae</taxon>
        <taxon>Schizopora</taxon>
    </lineage>
</organism>
<dbReference type="Proteomes" id="UP000053477">
    <property type="component" value="Unassembled WGS sequence"/>
</dbReference>
<dbReference type="InterPro" id="IPR051164">
    <property type="entry name" value="NmrA-like_oxidored"/>
</dbReference>
<dbReference type="PANTHER" id="PTHR42748:SF30">
    <property type="entry name" value="NMRA-LIKE DOMAIN-CONTAINING PROTEIN"/>
    <property type="match status" value="1"/>
</dbReference>
<dbReference type="PANTHER" id="PTHR42748">
    <property type="entry name" value="NITROGEN METABOLITE REPRESSION PROTEIN NMRA FAMILY MEMBER"/>
    <property type="match status" value="1"/>
</dbReference>
<comment type="similarity">
    <text evidence="1">Belongs to the NmrA-type oxidoreductase family.</text>
</comment>
<dbReference type="InterPro" id="IPR036291">
    <property type="entry name" value="NAD(P)-bd_dom_sf"/>
</dbReference>
<evidence type="ECO:0000256" key="3">
    <source>
        <dbReference type="ARBA" id="ARBA00023002"/>
    </source>
</evidence>